<organism evidence="2 3">
    <name type="scientific">Hamadaea flava</name>
    <dbReference type="NCBI Taxonomy" id="1742688"/>
    <lineage>
        <taxon>Bacteria</taxon>
        <taxon>Bacillati</taxon>
        <taxon>Actinomycetota</taxon>
        <taxon>Actinomycetes</taxon>
        <taxon>Micromonosporales</taxon>
        <taxon>Micromonosporaceae</taxon>
        <taxon>Hamadaea</taxon>
    </lineage>
</organism>
<evidence type="ECO:0000256" key="1">
    <source>
        <dbReference type="SAM" id="Phobius"/>
    </source>
</evidence>
<keyword evidence="1" id="KW-0472">Membrane</keyword>
<dbReference type="InterPro" id="IPR036249">
    <property type="entry name" value="Thioredoxin-like_sf"/>
</dbReference>
<evidence type="ECO:0000313" key="3">
    <source>
        <dbReference type="Proteomes" id="UP001595816"/>
    </source>
</evidence>
<keyword evidence="3" id="KW-1185">Reference proteome</keyword>
<dbReference type="EMBL" id="JBHSAY010000009">
    <property type="protein sequence ID" value="MFC4132554.1"/>
    <property type="molecule type" value="Genomic_DNA"/>
</dbReference>
<comment type="caution">
    <text evidence="2">The sequence shown here is derived from an EMBL/GenBank/DDBJ whole genome shotgun (WGS) entry which is preliminary data.</text>
</comment>
<name>A0ABV8LRY9_9ACTN</name>
<sequence length="173" mass="17296">MTAVLTGAVVVLTVLTAICLLMLSAVVRRLRAIEERLAGSEATLPEVGTAIADFHAVDLDATPLGRSDVEDSTVLFVMPGCGPCAELIAALAERRVGALTAFVAGDAADEATQELTRKVGTVAGRVAVVAEGGEVTAAFGDVASFPTVLRIAGGVVAAAGRSVDAVAPALVAA</sequence>
<keyword evidence="1" id="KW-1133">Transmembrane helix</keyword>
<accession>A0ABV8LRY9</accession>
<dbReference type="Proteomes" id="UP001595816">
    <property type="component" value="Unassembled WGS sequence"/>
</dbReference>
<keyword evidence="1" id="KW-0812">Transmembrane</keyword>
<protein>
    <recommendedName>
        <fullName evidence="4">Thioredoxin domain-containing protein</fullName>
    </recommendedName>
</protein>
<dbReference type="SUPFAM" id="SSF52833">
    <property type="entry name" value="Thioredoxin-like"/>
    <property type="match status" value="1"/>
</dbReference>
<evidence type="ECO:0008006" key="4">
    <source>
        <dbReference type="Google" id="ProtNLM"/>
    </source>
</evidence>
<proteinExistence type="predicted"/>
<dbReference type="RefSeq" id="WP_253753044.1">
    <property type="nucleotide sequence ID" value="NZ_JAMZDZ010000001.1"/>
</dbReference>
<evidence type="ECO:0000313" key="2">
    <source>
        <dbReference type="EMBL" id="MFC4132554.1"/>
    </source>
</evidence>
<gene>
    <name evidence="2" type="ORF">ACFOZ4_18245</name>
</gene>
<feature type="transmembrane region" description="Helical" evidence="1">
    <location>
        <begin position="6"/>
        <end position="27"/>
    </location>
</feature>
<reference evidence="3" key="1">
    <citation type="journal article" date="2019" name="Int. J. Syst. Evol. Microbiol.">
        <title>The Global Catalogue of Microorganisms (GCM) 10K type strain sequencing project: providing services to taxonomists for standard genome sequencing and annotation.</title>
        <authorList>
            <consortium name="The Broad Institute Genomics Platform"/>
            <consortium name="The Broad Institute Genome Sequencing Center for Infectious Disease"/>
            <person name="Wu L."/>
            <person name="Ma J."/>
        </authorList>
    </citation>
    <scope>NUCLEOTIDE SEQUENCE [LARGE SCALE GENOMIC DNA]</scope>
    <source>
        <strain evidence="3">CGMCC 4.7289</strain>
    </source>
</reference>